<protein>
    <submittedName>
        <fullName evidence="4">YD repeat-containing protein</fullName>
    </submittedName>
</protein>
<dbReference type="OrthoDB" id="8553452at2"/>
<feature type="compositionally biased region" description="Polar residues" evidence="2">
    <location>
        <begin position="644"/>
        <end position="656"/>
    </location>
</feature>
<dbReference type="NCBIfam" id="TIGR01643">
    <property type="entry name" value="YD_repeat_2x"/>
    <property type="match status" value="3"/>
</dbReference>
<feature type="domain" description="Teneurin-like YD-shell" evidence="3">
    <location>
        <begin position="219"/>
        <end position="584"/>
    </location>
</feature>
<feature type="compositionally biased region" description="Polar residues" evidence="2">
    <location>
        <begin position="627"/>
        <end position="636"/>
    </location>
</feature>
<keyword evidence="5" id="KW-1185">Reference proteome</keyword>
<feature type="region of interest" description="Disordered" evidence="2">
    <location>
        <begin position="627"/>
        <end position="656"/>
    </location>
</feature>
<reference evidence="4 5" key="1">
    <citation type="submission" date="2018-05" db="EMBL/GenBank/DDBJ databases">
        <title>Genomic Encyclopedia of Type Strains, Phase IV (KMG-IV): sequencing the most valuable type-strain genomes for metagenomic binning, comparative biology and taxonomic classification.</title>
        <authorList>
            <person name="Goeker M."/>
        </authorList>
    </citation>
    <scope>NUCLEOTIDE SEQUENCE [LARGE SCALE GENOMIC DNA]</scope>
    <source>
        <strain evidence="4 5">DSM 19792</strain>
    </source>
</reference>
<sequence length="656" mass="71496">MVAMVNGQGLGAQTNPLNVFAQRSQLGHAQAGKNGQRVCVNGKTGNLVIQSQDVQLFDHGLDLGVLRTYNSSGQFTDDNGDNWLLGFYAKRLDVVGPLGKAGSSLIKTEADGARVSFQWDDAHQKYTGQREGEQPADILLDGGQLLWRQQGTGLSESYDIGSGRLLATIDPLAYRISYDYDDRGLLAKATSDHGASTSYQYDGNRLRDIQTHYLDTAGQWQQQNSVHYSYDGQDRLSAVTLTTVAPDGANTAAGHVYSTRYTYDGNSKRLAGISQDDGTQLSFTYQEIAGEYRLSQIEDGQQQTTRFAYDIGNGITTVEDSLHQHTVLSYRADGKLIAIDQPQGQGSSHTDLNYDDQGNLLTVIADNQLLSELQYDAAGRQISGRDADGNTLTRTYDSLGQLRSETIQLSADGSNPAQPASDATTRYYYQAAPSGRGELLRFIIDATGQATEYRYNAQGQRISALSYTAQSLDAASLTGDETVATIDSLVQNVVQLSDAQSQSAFRTDILRTDLNYDAHGQLASVIHYTQVHNDASFSGDAQSQAETRYLYDTEGRLLTKIDLASALQTTYTHDEQGRVLSVTEGPLASTVNQHEPGARRLSITNAAGVQTTQIYGRTAPLMARHLSSASPNSQTRPRSEKKSLPNSTHQKSIFRN</sequence>
<comment type="caution">
    <text evidence="4">The sequence shown here is derived from an EMBL/GenBank/DDBJ whole genome shotgun (WGS) entry which is preliminary data.</text>
</comment>
<dbReference type="Proteomes" id="UP000247792">
    <property type="component" value="Unassembled WGS sequence"/>
</dbReference>
<dbReference type="AlphaFoldDB" id="A0A318JDN5"/>
<keyword evidence="1" id="KW-0677">Repeat</keyword>
<evidence type="ECO:0000313" key="5">
    <source>
        <dbReference type="Proteomes" id="UP000247792"/>
    </source>
</evidence>
<dbReference type="PANTHER" id="PTHR32305:SF15">
    <property type="entry name" value="PROTEIN RHSA-RELATED"/>
    <property type="match status" value="1"/>
</dbReference>
<gene>
    <name evidence="4" type="ORF">DFR42_101657</name>
</gene>
<evidence type="ECO:0000313" key="4">
    <source>
        <dbReference type="EMBL" id="PXX47081.1"/>
    </source>
</evidence>
<accession>A0A318JDN5</accession>
<name>A0A318JDN5_9BURK</name>
<dbReference type="Gene3D" id="3.90.930.1">
    <property type="match status" value="1"/>
</dbReference>
<dbReference type="Pfam" id="PF25023">
    <property type="entry name" value="TEN_YD-shell"/>
    <property type="match status" value="1"/>
</dbReference>
<proteinExistence type="predicted"/>
<evidence type="ECO:0000256" key="2">
    <source>
        <dbReference type="SAM" id="MobiDB-lite"/>
    </source>
</evidence>
<evidence type="ECO:0000256" key="1">
    <source>
        <dbReference type="ARBA" id="ARBA00022737"/>
    </source>
</evidence>
<organism evidence="4 5">
    <name type="scientific">Undibacterium pigrum</name>
    <dbReference type="NCBI Taxonomy" id="401470"/>
    <lineage>
        <taxon>Bacteria</taxon>
        <taxon>Pseudomonadati</taxon>
        <taxon>Pseudomonadota</taxon>
        <taxon>Betaproteobacteria</taxon>
        <taxon>Burkholderiales</taxon>
        <taxon>Oxalobacteraceae</taxon>
        <taxon>Undibacterium</taxon>
    </lineage>
</organism>
<dbReference type="InterPro" id="IPR056823">
    <property type="entry name" value="TEN-like_YD-shell"/>
</dbReference>
<dbReference type="Gene3D" id="2.180.10.10">
    <property type="entry name" value="RHS repeat-associated core"/>
    <property type="match status" value="2"/>
</dbReference>
<dbReference type="InterPro" id="IPR050708">
    <property type="entry name" value="T6SS_VgrG/RHS"/>
</dbReference>
<evidence type="ECO:0000259" key="3">
    <source>
        <dbReference type="Pfam" id="PF25023"/>
    </source>
</evidence>
<dbReference type="EMBL" id="QJKB01000001">
    <property type="protein sequence ID" value="PXX47081.1"/>
    <property type="molecule type" value="Genomic_DNA"/>
</dbReference>
<dbReference type="PANTHER" id="PTHR32305">
    <property type="match status" value="1"/>
</dbReference>
<dbReference type="InterPro" id="IPR006530">
    <property type="entry name" value="YD"/>
</dbReference>
<dbReference type="RefSeq" id="WP_110253492.1">
    <property type="nucleotide sequence ID" value="NZ_QJKB01000001.1"/>
</dbReference>